<keyword evidence="3" id="KW-1185">Reference proteome</keyword>
<feature type="region of interest" description="Disordered" evidence="1">
    <location>
        <begin position="42"/>
        <end position="92"/>
    </location>
</feature>
<comment type="caution">
    <text evidence="2">The sequence shown here is derived from an EMBL/GenBank/DDBJ whole genome shotgun (WGS) entry which is preliminary data.</text>
</comment>
<reference evidence="2" key="1">
    <citation type="submission" date="2020-05" db="EMBL/GenBank/DDBJ databases">
        <title>Phylogenomic resolution of chytrid fungi.</title>
        <authorList>
            <person name="Stajich J.E."/>
            <person name="Amses K."/>
            <person name="Simmons R."/>
            <person name="Seto K."/>
            <person name="Myers J."/>
            <person name="Bonds A."/>
            <person name="Quandt C.A."/>
            <person name="Barry K."/>
            <person name="Liu P."/>
            <person name="Grigoriev I."/>
            <person name="Longcore J.E."/>
            <person name="James T.Y."/>
        </authorList>
    </citation>
    <scope>NUCLEOTIDE SEQUENCE</scope>
    <source>
        <strain evidence="2">JEL0318</strain>
    </source>
</reference>
<accession>A0AAD5SHG4</accession>
<dbReference type="AlphaFoldDB" id="A0AAD5SHG4"/>
<dbReference type="Proteomes" id="UP001212841">
    <property type="component" value="Unassembled WGS sequence"/>
</dbReference>
<organism evidence="2 3">
    <name type="scientific">Rhizophlyctis rosea</name>
    <dbReference type="NCBI Taxonomy" id="64517"/>
    <lineage>
        <taxon>Eukaryota</taxon>
        <taxon>Fungi</taxon>
        <taxon>Fungi incertae sedis</taxon>
        <taxon>Chytridiomycota</taxon>
        <taxon>Chytridiomycota incertae sedis</taxon>
        <taxon>Chytridiomycetes</taxon>
        <taxon>Rhizophlyctidales</taxon>
        <taxon>Rhizophlyctidaceae</taxon>
        <taxon>Rhizophlyctis</taxon>
    </lineage>
</organism>
<evidence type="ECO:0000313" key="3">
    <source>
        <dbReference type="Proteomes" id="UP001212841"/>
    </source>
</evidence>
<dbReference type="EMBL" id="JADGJD010000587">
    <property type="protein sequence ID" value="KAJ3049846.1"/>
    <property type="molecule type" value="Genomic_DNA"/>
</dbReference>
<sequence>MRPTWKDQAISSWTAELLHKQLKQPHNSKTKLTSNKIIAEYRKMVKDKRKSAPPNPKSKSTSNTNKPKTPPPKPEKTSPMKSELGSGKNKQW</sequence>
<proteinExistence type="predicted"/>
<evidence type="ECO:0000313" key="2">
    <source>
        <dbReference type="EMBL" id="KAJ3049846.1"/>
    </source>
</evidence>
<protein>
    <submittedName>
        <fullName evidence="2">Uncharacterized protein</fullName>
    </submittedName>
</protein>
<feature type="compositionally biased region" description="Low complexity" evidence="1">
    <location>
        <begin position="57"/>
        <end position="67"/>
    </location>
</feature>
<name>A0AAD5SHG4_9FUNG</name>
<gene>
    <name evidence="2" type="ORF">HK097_009156</name>
</gene>
<evidence type="ECO:0000256" key="1">
    <source>
        <dbReference type="SAM" id="MobiDB-lite"/>
    </source>
</evidence>